<protein>
    <submittedName>
        <fullName evidence="3">TonB C-terminal domain-containing protein</fullName>
    </submittedName>
</protein>
<dbReference type="RefSeq" id="WP_284098804.1">
    <property type="nucleotide sequence ID" value="NZ_JARRAF010000001.1"/>
</dbReference>
<comment type="caution">
    <text evidence="3">The sequence shown here is derived from an EMBL/GenBank/DDBJ whole genome shotgun (WGS) entry which is preliminary data.</text>
</comment>
<dbReference type="Proteomes" id="UP001172778">
    <property type="component" value="Unassembled WGS sequence"/>
</dbReference>
<dbReference type="SUPFAM" id="SSF74653">
    <property type="entry name" value="TolA/TonB C-terminal domain"/>
    <property type="match status" value="1"/>
</dbReference>
<reference evidence="3" key="1">
    <citation type="submission" date="2023-03" db="EMBL/GenBank/DDBJ databases">
        <title>Chitinimonas shenzhenensis gen. nov., sp. nov., a novel member of family Burkholderiaceae isolated from activated sludge collected in Shen Zhen, China.</title>
        <authorList>
            <person name="Wang X."/>
        </authorList>
    </citation>
    <scope>NUCLEOTIDE SEQUENCE</scope>
    <source>
        <strain evidence="3">DQS-5</strain>
    </source>
</reference>
<feature type="region of interest" description="Disordered" evidence="1">
    <location>
        <begin position="45"/>
        <end position="153"/>
    </location>
</feature>
<dbReference type="Gene3D" id="3.30.1150.10">
    <property type="match status" value="1"/>
</dbReference>
<organism evidence="3 4">
    <name type="scientific">Parachitinimonas caeni</name>
    <dbReference type="NCBI Taxonomy" id="3031301"/>
    <lineage>
        <taxon>Bacteria</taxon>
        <taxon>Pseudomonadati</taxon>
        <taxon>Pseudomonadota</taxon>
        <taxon>Betaproteobacteria</taxon>
        <taxon>Neisseriales</taxon>
        <taxon>Chitinibacteraceae</taxon>
        <taxon>Parachitinimonas</taxon>
    </lineage>
</organism>
<evidence type="ECO:0000313" key="3">
    <source>
        <dbReference type="EMBL" id="MDK2122518.1"/>
    </source>
</evidence>
<keyword evidence="2" id="KW-0472">Membrane</keyword>
<feature type="transmembrane region" description="Helical" evidence="2">
    <location>
        <begin position="7"/>
        <end position="28"/>
    </location>
</feature>
<evidence type="ECO:0000256" key="2">
    <source>
        <dbReference type="SAM" id="Phobius"/>
    </source>
</evidence>
<sequence length="270" mass="30260">MNEDRPGLSFTLALLVHGALFAFLYFSVQWTNQPIAPVQVELWSPPPPVSAAVPKVKPAPKAKPAPPEEEPEPEPPRKAEIEDVPKPRPKTKERPPAVKPEPKPEKTKPEKKPEPKVEKLPEKKVEKLVEKKNPPSERDSKIERPTSKPTEQVPKVDTAALIKQMADQQHAAEQAANARLLDGYINVVRRRIKDAMNFPDDETSNPEVICEVALLPDMSVLDVTVRKASGNPAFDEAVKRAILRLGQYPPLPAGLRFSDFRRHSLTYKMR</sequence>
<dbReference type="PRINTS" id="PR01217">
    <property type="entry name" value="PRICHEXTENSN"/>
</dbReference>
<proteinExistence type="predicted"/>
<evidence type="ECO:0000313" key="4">
    <source>
        <dbReference type="Proteomes" id="UP001172778"/>
    </source>
</evidence>
<keyword evidence="4" id="KW-1185">Reference proteome</keyword>
<dbReference type="Pfam" id="PF13103">
    <property type="entry name" value="TonB_2"/>
    <property type="match status" value="1"/>
</dbReference>
<feature type="compositionally biased region" description="Basic and acidic residues" evidence="1">
    <location>
        <begin position="74"/>
        <end position="146"/>
    </location>
</feature>
<evidence type="ECO:0000256" key="1">
    <source>
        <dbReference type="SAM" id="MobiDB-lite"/>
    </source>
</evidence>
<keyword evidence="2" id="KW-1133">Transmembrane helix</keyword>
<keyword evidence="2" id="KW-0812">Transmembrane</keyword>
<gene>
    <name evidence="3" type="ORF">PZA18_00480</name>
</gene>
<accession>A0ABT7DR17</accession>
<dbReference type="EMBL" id="JARRAF010000001">
    <property type="protein sequence ID" value="MDK2122518.1"/>
    <property type="molecule type" value="Genomic_DNA"/>
</dbReference>
<name>A0ABT7DR17_9NEIS</name>